<keyword evidence="1" id="KW-0472">Membrane</keyword>
<keyword evidence="3" id="KW-1185">Reference proteome</keyword>
<reference evidence="3" key="1">
    <citation type="submission" date="2017-04" db="EMBL/GenBank/DDBJ databases">
        <authorList>
            <person name="Varghese N."/>
            <person name="Submissions S."/>
        </authorList>
    </citation>
    <scope>NUCLEOTIDE SEQUENCE [LARGE SCALE GENOMIC DNA]</scope>
    <source>
        <strain evidence="3">DSM 16537</strain>
    </source>
</reference>
<name>A0A1W2H5X7_9BACT</name>
<sequence>MKYLLFSAILGYSCWIGSEVVELAEGGYNSTVYYLTAAFHFFAGFGIWGLHFLQKRSKNILSLTGTVMISLSYLALVYLPIQVLHSGLSNLEFVEIYPFYKIPAFFNLAGLIIFGIAVIKAKLFPVWTGVVIIFGSMIFVAAMTNGFPLIANVNNIILSTTIIYMCILGYQRLKSQHALTV</sequence>
<dbReference type="RefSeq" id="WP_084120878.1">
    <property type="nucleotide sequence ID" value="NZ_LT838813.1"/>
</dbReference>
<dbReference type="Proteomes" id="UP000192333">
    <property type="component" value="Chromosome I"/>
</dbReference>
<dbReference type="OrthoDB" id="3522477at2"/>
<feature type="transmembrane region" description="Helical" evidence="1">
    <location>
        <begin position="99"/>
        <end position="119"/>
    </location>
</feature>
<evidence type="ECO:0000313" key="2">
    <source>
        <dbReference type="EMBL" id="SMD44042.1"/>
    </source>
</evidence>
<dbReference type="AlphaFoldDB" id="A0A1W2H5X7"/>
<evidence type="ECO:0000256" key="1">
    <source>
        <dbReference type="SAM" id="Phobius"/>
    </source>
</evidence>
<keyword evidence="1" id="KW-0812">Transmembrane</keyword>
<dbReference type="EMBL" id="LT838813">
    <property type="protein sequence ID" value="SMD44042.1"/>
    <property type="molecule type" value="Genomic_DNA"/>
</dbReference>
<feature type="transmembrane region" description="Helical" evidence="1">
    <location>
        <begin position="126"/>
        <end position="143"/>
    </location>
</feature>
<gene>
    <name evidence="2" type="ORF">SAMN00777080_2657</name>
</gene>
<feature type="transmembrane region" description="Helical" evidence="1">
    <location>
        <begin position="149"/>
        <end position="170"/>
    </location>
</feature>
<protein>
    <submittedName>
        <fullName evidence="2">Uncharacterized protein</fullName>
    </submittedName>
</protein>
<proteinExistence type="predicted"/>
<evidence type="ECO:0000313" key="3">
    <source>
        <dbReference type="Proteomes" id="UP000192333"/>
    </source>
</evidence>
<feature type="transmembrane region" description="Helical" evidence="1">
    <location>
        <begin position="60"/>
        <end position="79"/>
    </location>
</feature>
<organism evidence="2 3">
    <name type="scientific">Aquiflexum balticum DSM 16537</name>
    <dbReference type="NCBI Taxonomy" id="758820"/>
    <lineage>
        <taxon>Bacteria</taxon>
        <taxon>Pseudomonadati</taxon>
        <taxon>Bacteroidota</taxon>
        <taxon>Cytophagia</taxon>
        <taxon>Cytophagales</taxon>
        <taxon>Cyclobacteriaceae</taxon>
        <taxon>Aquiflexum</taxon>
    </lineage>
</organism>
<keyword evidence="1" id="KW-1133">Transmembrane helix</keyword>
<feature type="transmembrane region" description="Helical" evidence="1">
    <location>
        <begin position="33"/>
        <end position="53"/>
    </location>
</feature>
<accession>A0A1W2H5X7</accession>